<organism evidence="3">
    <name type="scientific">Globodera pallida</name>
    <name type="common">Potato cyst nematode worm</name>
    <name type="synonym">Heterodera pallida</name>
    <dbReference type="NCBI Taxonomy" id="36090"/>
    <lineage>
        <taxon>Eukaryota</taxon>
        <taxon>Metazoa</taxon>
        <taxon>Ecdysozoa</taxon>
        <taxon>Nematoda</taxon>
        <taxon>Chromadorea</taxon>
        <taxon>Rhabditida</taxon>
        <taxon>Tylenchina</taxon>
        <taxon>Tylenchomorpha</taxon>
        <taxon>Tylenchoidea</taxon>
        <taxon>Heteroderidae</taxon>
        <taxon>Heteroderinae</taxon>
        <taxon>Globodera</taxon>
    </lineage>
</organism>
<feature type="signal peptide" evidence="2">
    <location>
        <begin position="1"/>
        <end position="21"/>
    </location>
</feature>
<evidence type="ECO:0000256" key="2">
    <source>
        <dbReference type="SAM" id="SignalP"/>
    </source>
</evidence>
<name>A0A0K0KE56_GLOPA</name>
<keyword evidence="2" id="KW-0732">Signal</keyword>
<proteinExistence type="evidence at transcript level"/>
<dbReference type="AlphaFoldDB" id="A0A0K0KE56"/>
<accession>A0A0K0KE56</accession>
<feature type="compositionally biased region" description="Polar residues" evidence="1">
    <location>
        <begin position="175"/>
        <end position="185"/>
    </location>
</feature>
<feature type="region of interest" description="Disordered" evidence="1">
    <location>
        <begin position="115"/>
        <end position="209"/>
    </location>
</feature>
<evidence type="ECO:0000256" key="1">
    <source>
        <dbReference type="SAM" id="MobiDB-lite"/>
    </source>
</evidence>
<feature type="compositionally biased region" description="Basic and acidic residues" evidence="1">
    <location>
        <begin position="186"/>
        <end position="197"/>
    </location>
</feature>
<dbReference type="EMBL" id="KF434447">
    <property type="protein sequence ID" value="AIG22033.1"/>
    <property type="molecule type" value="mRNA"/>
</dbReference>
<feature type="compositionally biased region" description="Basic and acidic residues" evidence="1">
    <location>
        <begin position="127"/>
        <end position="144"/>
    </location>
</feature>
<feature type="chain" id="PRO_5005450858" evidence="2">
    <location>
        <begin position="22"/>
        <end position="209"/>
    </location>
</feature>
<protein>
    <submittedName>
        <fullName evidence="3">CLAVATA3/ESR-like protein</fullName>
    </submittedName>
</protein>
<evidence type="ECO:0000313" key="3">
    <source>
        <dbReference type="EMBL" id="AIG22033.1"/>
    </source>
</evidence>
<reference evidence="3" key="1">
    <citation type="submission" date="2013-07" db="EMBL/GenBank/DDBJ databases">
        <title>Structural and functional diversity of CLAVATA3/ESR (CLE)-like genes from Globodera species.</title>
        <authorList>
            <person name="Lang P."/>
            <person name="Chen S."/>
            <person name="Wang X."/>
        </authorList>
    </citation>
    <scope>NUCLEOTIDE SEQUENCE</scope>
</reference>
<sequence length="209" mass="22869">MAKNAMFYLMILSVILTLAFATNEKDDKEAENHSAGIFGKVGRFVTVALAMSSRLGGAGASREVGAVHGVNLKYNELPNKNWMAPPPPPMPMKSAEFNVRKPSPAESLKKFAHEFRRNTGMKPQWYNEEKRVSPGGPDPHHNGEVNRLSPGGPDPHHNGEVNRLSPGGPDPHHNGQVNRLTPPNQQHDENATLKQVDKVIPGGPDPKHH</sequence>
<gene>
    <name evidence="3" type="primary">CLE1A</name>
</gene>